<evidence type="ECO:0000313" key="9">
    <source>
        <dbReference type="EMBL" id="KAJ6622672.1"/>
    </source>
</evidence>
<dbReference type="GO" id="GO:0030968">
    <property type="term" value="P:endoplasmic reticulum unfolded protein response"/>
    <property type="evidence" value="ECO:0007669"/>
    <property type="project" value="InterPro"/>
</dbReference>
<feature type="domain" description="MRH" evidence="8">
    <location>
        <begin position="88"/>
        <end position="222"/>
    </location>
</feature>
<evidence type="ECO:0000256" key="6">
    <source>
        <dbReference type="ARBA" id="ARBA00041108"/>
    </source>
</evidence>
<dbReference type="PANTHER" id="PTHR15414:SF0">
    <property type="entry name" value="ENDOPLASMIC RETICULUM LECTIN 1"/>
    <property type="match status" value="1"/>
</dbReference>
<comment type="caution">
    <text evidence="9">The sequence shown here is derived from an EMBL/GenBank/DDBJ whole genome shotgun (WGS) entry which is preliminary data.</text>
</comment>
<evidence type="ECO:0000256" key="7">
    <source>
        <dbReference type="ARBA" id="ARBA00041661"/>
    </source>
</evidence>
<keyword evidence="3" id="KW-0256">Endoplasmic reticulum</keyword>
<dbReference type="InterPro" id="IPR044865">
    <property type="entry name" value="MRH_dom"/>
</dbReference>
<feature type="non-terminal residue" evidence="9">
    <location>
        <position position="1"/>
    </location>
</feature>
<proteinExistence type="predicted"/>
<dbReference type="InterPro" id="IPR009011">
    <property type="entry name" value="Man6P_isomerase_rcpt-bd_dom_sf"/>
</dbReference>
<keyword evidence="4" id="KW-1015">Disulfide bond</keyword>
<organism evidence="9 10">
    <name type="scientific">Pseudolycoriella hygida</name>
    <dbReference type="NCBI Taxonomy" id="35572"/>
    <lineage>
        <taxon>Eukaryota</taxon>
        <taxon>Metazoa</taxon>
        <taxon>Ecdysozoa</taxon>
        <taxon>Arthropoda</taxon>
        <taxon>Hexapoda</taxon>
        <taxon>Insecta</taxon>
        <taxon>Pterygota</taxon>
        <taxon>Neoptera</taxon>
        <taxon>Endopterygota</taxon>
        <taxon>Diptera</taxon>
        <taxon>Nematocera</taxon>
        <taxon>Sciaroidea</taxon>
        <taxon>Sciaridae</taxon>
        <taxon>Pseudolycoriella</taxon>
    </lineage>
</organism>
<dbReference type="InterPro" id="IPR045149">
    <property type="entry name" value="OS-9-like"/>
</dbReference>
<dbReference type="GO" id="GO:0030970">
    <property type="term" value="P:retrograde protein transport, ER to cytosol"/>
    <property type="evidence" value="ECO:0007669"/>
    <property type="project" value="TreeGrafter"/>
</dbReference>
<accession>A0A9Q0RU98</accession>
<evidence type="ECO:0000256" key="4">
    <source>
        <dbReference type="ARBA" id="ARBA00023157"/>
    </source>
</evidence>
<dbReference type="Proteomes" id="UP001151699">
    <property type="component" value="Unassembled WGS sequence"/>
</dbReference>
<evidence type="ECO:0000256" key="1">
    <source>
        <dbReference type="ARBA" id="ARBA00004240"/>
    </source>
</evidence>
<sequence length="296" mass="33704">IFLLVHLPLVFGHDLKGFDDTILFGLEWPGENSDLITGNTEEPLIVTTHNKEKYKCFIPSLSEVPKETETKYTGPGVMEIISGIFSSTSCSYRIESYWTYELCHGHYIKQFHEEREGKTSKKQEYFLGKWDKQKTDKLAETLAMAETDGEKLKYKKIEGLSLPYVELEMTDGTLCDLINNEPRVTKVLYVCYLLGKNEIYSLKEVSTCNYEVIILSPGLCDHPSYRPTETAENNINCVPLDGSPDKPKSLLDMELETLRTDFKSLSEMSKNVRTFAIYKIDPKFSEGSAVTDIITL</sequence>
<evidence type="ECO:0000313" key="10">
    <source>
        <dbReference type="Proteomes" id="UP001151699"/>
    </source>
</evidence>
<protein>
    <recommendedName>
        <fullName evidence="6">Endoplasmic reticulum lectin 1</fullName>
    </recommendedName>
    <alternativeName>
        <fullName evidence="7">ER lectin</fullName>
    </alternativeName>
</protein>
<dbReference type="EMBL" id="WJQU01003716">
    <property type="protein sequence ID" value="KAJ6622672.1"/>
    <property type="molecule type" value="Genomic_DNA"/>
</dbReference>
<dbReference type="GO" id="GO:0005788">
    <property type="term" value="C:endoplasmic reticulum lumen"/>
    <property type="evidence" value="ECO:0007669"/>
    <property type="project" value="TreeGrafter"/>
</dbReference>
<keyword evidence="2" id="KW-0732">Signal</keyword>
<keyword evidence="10" id="KW-1185">Reference proteome</keyword>
<gene>
    <name evidence="9" type="primary">erlec1_1</name>
    <name evidence="9" type="ORF">Bhyg_17719</name>
</gene>
<dbReference type="PANTHER" id="PTHR15414">
    <property type="entry name" value="OS-9-RELATED"/>
    <property type="match status" value="1"/>
</dbReference>
<dbReference type="Gene3D" id="2.70.130.10">
    <property type="entry name" value="Mannose-6-phosphate receptor binding domain"/>
    <property type="match status" value="1"/>
</dbReference>
<dbReference type="InterPro" id="IPR012913">
    <property type="entry name" value="OS9-like_dom"/>
</dbReference>
<dbReference type="AlphaFoldDB" id="A0A9Q0RU98"/>
<evidence type="ECO:0000256" key="2">
    <source>
        <dbReference type="ARBA" id="ARBA00022729"/>
    </source>
</evidence>
<dbReference type="Pfam" id="PF07915">
    <property type="entry name" value="PRKCSH"/>
    <property type="match status" value="1"/>
</dbReference>
<reference evidence="9" key="1">
    <citation type="submission" date="2022-07" db="EMBL/GenBank/DDBJ databases">
        <authorList>
            <person name="Trinca V."/>
            <person name="Uliana J.V.C."/>
            <person name="Torres T.T."/>
            <person name="Ward R.J."/>
            <person name="Monesi N."/>
        </authorList>
    </citation>
    <scope>NUCLEOTIDE SEQUENCE</scope>
    <source>
        <strain evidence="9">HSMRA1968</strain>
        <tissue evidence="9">Whole embryos</tissue>
    </source>
</reference>
<comment type="function">
    <text evidence="5">Probable lectin that binds selectively to improperly folded lumenal proteins. May function in endoplasmic reticulum quality control and endoplasmic reticulum-associated degradation (ERAD) of both non-glycosylated proteins and glycoproteins.</text>
</comment>
<dbReference type="OrthoDB" id="239053at2759"/>
<evidence type="ECO:0000256" key="5">
    <source>
        <dbReference type="ARBA" id="ARBA00037585"/>
    </source>
</evidence>
<dbReference type="PROSITE" id="PS51914">
    <property type="entry name" value="MRH"/>
    <property type="match status" value="1"/>
</dbReference>
<name>A0A9Q0RU98_9DIPT</name>
<evidence type="ECO:0000256" key="3">
    <source>
        <dbReference type="ARBA" id="ARBA00022824"/>
    </source>
</evidence>
<comment type="subcellular location">
    <subcellularLocation>
        <location evidence="1">Endoplasmic reticulum</location>
    </subcellularLocation>
</comment>
<evidence type="ECO:0000259" key="8">
    <source>
        <dbReference type="PROSITE" id="PS51914"/>
    </source>
</evidence>